<keyword evidence="1" id="KW-1133">Transmembrane helix</keyword>
<keyword evidence="3" id="KW-1185">Reference proteome</keyword>
<organism evidence="2 3">
    <name type="scientific">Vespula maculifrons</name>
    <name type="common">Eastern yellow jacket</name>
    <name type="synonym">Wasp</name>
    <dbReference type="NCBI Taxonomy" id="7453"/>
    <lineage>
        <taxon>Eukaryota</taxon>
        <taxon>Metazoa</taxon>
        <taxon>Ecdysozoa</taxon>
        <taxon>Arthropoda</taxon>
        <taxon>Hexapoda</taxon>
        <taxon>Insecta</taxon>
        <taxon>Pterygota</taxon>
        <taxon>Neoptera</taxon>
        <taxon>Endopterygota</taxon>
        <taxon>Hymenoptera</taxon>
        <taxon>Apocrita</taxon>
        <taxon>Aculeata</taxon>
        <taxon>Vespoidea</taxon>
        <taxon>Vespidae</taxon>
        <taxon>Vespinae</taxon>
        <taxon>Vespula</taxon>
    </lineage>
</organism>
<protein>
    <submittedName>
        <fullName evidence="2">Uncharacterized protein</fullName>
    </submittedName>
</protein>
<feature type="transmembrane region" description="Helical" evidence="1">
    <location>
        <begin position="75"/>
        <end position="100"/>
    </location>
</feature>
<dbReference type="EMBL" id="JAYRBN010000113">
    <property type="protein sequence ID" value="KAL2723712.1"/>
    <property type="molecule type" value="Genomic_DNA"/>
</dbReference>
<dbReference type="Proteomes" id="UP001607303">
    <property type="component" value="Unassembled WGS sequence"/>
</dbReference>
<sequence length="164" mass="18057">MSPILICHLYRNVNYWFPGNSFQPIKICNQSWHASLLRSLYAISIGIESIGSQEILSNKSGFAGNMLYKVVARAIVANTVFVYALVAPVIPPIIVLVLGLCRNTSYTIGTYGLARRSVPPSYISCYPATNPDLSERIFTEPIAGIPTQRTCTLILIGQITRALH</sequence>
<evidence type="ECO:0000313" key="2">
    <source>
        <dbReference type="EMBL" id="KAL2723712.1"/>
    </source>
</evidence>
<evidence type="ECO:0000313" key="3">
    <source>
        <dbReference type="Proteomes" id="UP001607303"/>
    </source>
</evidence>
<keyword evidence="1" id="KW-0812">Transmembrane</keyword>
<dbReference type="AlphaFoldDB" id="A0ABD2ATN9"/>
<name>A0ABD2ATN9_VESMC</name>
<keyword evidence="1" id="KW-0472">Membrane</keyword>
<comment type="caution">
    <text evidence="2">The sequence shown here is derived from an EMBL/GenBank/DDBJ whole genome shotgun (WGS) entry which is preliminary data.</text>
</comment>
<accession>A0ABD2ATN9</accession>
<reference evidence="2 3" key="1">
    <citation type="journal article" date="2024" name="Ann. Entomol. Soc. Am.">
        <title>Genomic analyses of the southern and eastern yellowjacket wasps (Hymenoptera: Vespidae) reveal evolutionary signatures of social life.</title>
        <authorList>
            <person name="Catto M.A."/>
            <person name="Caine P.B."/>
            <person name="Orr S.E."/>
            <person name="Hunt B.G."/>
            <person name="Goodisman M.A.D."/>
        </authorList>
    </citation>
    <scope>NUCLEOTIDE SEQUENCE [LARGE SCALE GENOMIC DNA]</scope>
    <source>
        <strain evidence="2">232</strain>
        <tissue evidence="2">Head and thorax</tissue>
    </source>
</reference>
<proteinExistence type="predicted"/>
<evidence type="ECO:0000256" key="1">
    <source>
        <dbReference type="SAM" id="Phobius"/>
    </source>
</evidence>
<gene>
    <name evidence="2" type="ORF">V1477_018944</name>
</gene>